<keyword evidence="2" id="KW-1185">Reference proteome</keyword>
<dbReference type="EMBL" id="LT853693">
    <property type="protein sequence ID" value="SMQ47744.1"/>
    <property type="molecule type" value="Genomic_DNA"/>
</dbReference>
<sequence length="122" mass="13224">MGSPAGPYKLVTVNTAPERAQRLIGQLVEALKDEYTIIHAANCETIESVKSTVEQNQPDVLFCASMWTAEQAEEIQAIAKTTKPGLVTYAIPHGLKVNSGENAIVDHLKSTVPQLLKTHFPA</sequence>
<reference evidence="1 2" key="1">
    <citation type="submission" date="2016-06" db="EMBL/GenBank/DDBJ databases">
        <authorList>
            <person name="Kjaerup R.B."/>
            <person name="Dalgaard T.S."/>
            <person name="Juul-Madsen H.R."/>
        </authorList>
    </citation>
    <scope>NUCLEOTIDE SEQUENCE [LARGE SCALE GENOMIC DNA]</scope>
</reference>
<organism evidence="1 2">
    <name type="scientific">Zymoseptoria tritici (strain ST99CH_3D7)</name>
    <dbReference type="NCBI Taxonomy" id="1276538"/>
    <lineage>
        <taxon>Eukaryota</taxon>
        <taxon>Fungi</taxon>
        <taxon>Dikarya</taxon>
        <taxon>Ascomycota</taxon>
        <taxon>Pezizomycotina</taxon>
        <taxon>Dothideomycetes</taxon>
        <taxon>Dothideomycetidae</taxon>
        <taxon>Mycosphaerellales</taxon>
        <taxon>Mycosphaerellaceae</taxon>
        <taxon>Zymoseptoria</taxon>
    </lineage>
</organism>
<name>A0A1X7RJZ8_ZYMT9</name>
<dbReference type="AlphaFoldDB" id="A0A1X7RJZ8"/>
<accession>A0A1X7RJZ8</accession>
<gene>
    <name evidence="1" type="ORF">ZT3D7_G2892</name>
</gene>
<dbReference type="Proteomes" id="UP000215127">
    <property type="component" value="Chromosome 2"/>
</dbReference>
<proteinExistence type="predicted"/>
<protein>
    <submittedName>
        <fullName evidence="1">Uncharacterized protein</fullName>
    </submittedName>
</protein>
<evidence type="ECO:0000313" key="2">
    <source>
        <dbReference type="Proteomes" id="UP000215127"/>
    </source>
</evidence>
<evidence type="ECO:0000313" key="1">
    <source>
        <dbReference type="EMBL" id="SMQ47744.1"/>
    </source>
</evidence>